<evidence type="ECO:0000313" key="10">
    <source>
        <dbReference type="EMBL" id="MQM01800.1"/>
    </source>
</evidence>
<comment type="similarity">
    <text evidence="7">Belongs to the AP2/ERF transcription factor family. ERF subfamily.</text>
</comment>
<feature type="region of interest" description="Disordered" evidence="8">
    <location>
        <begin position="414"/>
        <end position="443"/>
    </location>
</feature>
<dbReference type="InterPro" id="IPR001471">
    <property type="entry name" value="AP2/ERF_dom"/>
</dbReference>
<reference evidence="10" key="1">
    <citation type="submission" date="2017-07" db="EMBL/GenBank/DDBJ databases">
        <title>Taro Niue Genome Assembly and Annotation.</title>
        <authorList>
            <person name="Atibalentja N."/>
            <person name="Keating K."/>
            <person name="Fields C.J."/>
        </authorList>
    </citation>
    <scope>NUCLEOTIDE SEQUENCE</scope>
    <source>
        <strain evidence="10">Niue_2</strain>
        <tissue evidence="10">Leaf</tissue>
    </source>
</reference>
<dbReference type="Pfam" id="PF00847">
    <property type="entry name" value="AP2"/>
    <property type="match status" value="2"/>
</dbReference>
<dbReference type="InterPro" id="IPR051032">
    <property type="entry name" value="AP2/ERF_TF_ERF_subfamily"/>
</dbReference>
<dbReference type="SMART" id="SM00380">
    <property type="entry name" value="AP2"/>
    <property type="match status" value="2"/>
</dbReference>
<keyword evidence="11" id="KW-1185">Reference proteome</keyword>
<feature type="region of interest" description="Disordered" evidence="8">
    <location>
        <begin position="362"/>
        <end position="383"/>
    </location>
</feature>
<dbReference type="Gene3D" id="3.30.730.10">
    <property type="entry name" value="AP2/ERF domain"/>
    <property type="match status" value="2"/>
</dbReference>
<dbReference type="AlphaFoldDB" id="A0A843WFU6"/>
<evidence type="ECO:0000256" key="1">
    <source>
        <dbReference type="ARBA" id="ARBA00004123"/>
    </source>
</evidence>
<dbReference type="PANTHER" id="PTHR31985:SF273">
    <property type="entry name" value="ETHYLENE-RESPONSIVE TRANSCRIPTION FACTOR ERF017"/>
    <property type="match status" value="1"/>
</dbReference>
<sequence length="443" mass="48259">CLPRVFSSNSDRSDMSRNNYNPSVEADAGAVQPAGAGAANYKGVRMRKWGKWVAEVRLPRCRERLWLGSYATAEEAARAFDAASFCLRGGSAATLNFPDSPPNIPSARNLTREQIREAAARYARERPSDDGRDELGVPARAMPAPSSGSREAEYPYSSSNNEEVIELLRLQPLDLQPPVWHGIMPSPLAEYDDEDGADLGRNGGDDTLWSYSMSEEGASSSGRPACRLRPTQIDPMSLDNNNPSVEVDAGAVKPAGAGAASYKGVRMRKWGKWVAEVRLPHSRERLWLGSYATAEEAARAFDAASFCLRGSDATLNFPGSPPNIPSAGNLTTEQIREAAARYAREGPSVDGRDELGVPARAILPAPSSGSREEEYRPHSSSNNEDILELLRRLPLDLQPPMWHGVMPGVLAEYDNDDDMGRNGGDDTLWSYSMSEEGSSSWRP</sequence>
<proteinExistence type="inferred from homology"/>
<comment type="caution">
    <text evidence="10">The sequence shown here is derived from an EMBL/GenBank/DDBJ whole genome shotgun (WGS) entry which is preliminary data.</text>
</comment>
<dbReference type="OrthoDB" id="1937547at2759"/>
<name>A0A843WFU6_COLES</name>
<dbReference type="PRINTS" id="PR00367">
    <property type="entry name" value="ETHRSPELEMNT"/>
</dbReference>
<gene>
    <name evidence="10" type="ORF">Taro_034554</name>
</gene>
<dbReference type="PANTHER" id="PTHR31985">
    <property type="entry name" value="ETHYLENE-RESPONSIVE TRANSCRIPTION FACTOR ERF042-RELATED"/>
    <property type="match status" value="1"/>
</dbReference>
<accession>A0A843WFU6</accession>
<dbReference type="GO" id="GO:0005634">
    <property type="term" value="C:nucleus"/>
    <property type="evidence" value="ECO:0007669"/>
    <property type="project" value="UniProtKB-SubCell"/>
</dbReference>
<feature type="region of interest" description="Disordered" evidence="8">
    <location>
        <begin position="121"/>
        <end position="156"/>
    </location>
</feature>
<comment type="subcellular location">
    <subcellularLocation>
        <location evidence="1">Nucleus</location>
    </subcellularLocation>
</comment>
<evidence type="ECO:0000259" key="9">
    <source>
        <dbReference type="PROSITE" id="PS51032"/>
    </source>
</evidence>
<feature type="compositionally biased region" description="Basic and acidic residues" evidence="8">
    <location>
        <begin position="121"/>
        <end position="135"/>
    </location>
</feature>
<dbReference type="PROSITE" id="PS51032">
    <property type="entry name" value="AP2_ERF"/>
    <property type="match status" value="2"/>
</dbReference>
<keyword evidence="2" id="KW-0805">Transcription regulation</keyword>
<dbReference type="EMBL" id="NMUH01002734">
    <property type="protein sequence ID" value="MQM01800.1"/>
    <property type="molecule type" value="Genomic_DNA"/>
</dbReference>
<dbReference type="Proteomes" id="UP000652761">
    <property type="component" value="Unassembled WGS sequence"/>
</dbReference>
<evidence type="ECO:0000256" key="7">
    <source>
        <dbReference type="ARBA" id="ARBA00024343"/>
    </source>
</evidence>
<evidence type="ECO:0000256" key="6">
    <source>
        <dbReference type="ARBA" id="ARBA00023242"/>
    </source>
</evidence>
<keyword evidence="5" id="KW-0804">Transcription</keyword>
<evidence type="ECO:0000256" key="3">
    <source>
        <dbReference type="ARBA" id="ARBA00023125"/>
    </source>
</evidence>
<keyword evidence="6" id="KW-0539">Nucleus</keyword>
<dbReference type="FunFam" id="3.30.730.10:FF:000001">
    <property type="entry name" value="Ethylene-responsive transcription factor 2"/>
    <property type="match status" value="2"/>
</dbReference>
<dbReference type="SUPFAM" id="SSF54171">
    <property type="entry name" value="DNA-binding domain"/>
    <property type="match status" value="2"/>
</dbReference>
<evidence type="ECO:0000256" key="8">
    <source>
        <dbReference type="SAM" id="MobiDB-lite"/>
    </source>
</evidence>
<keyword evidence="3" id="KW-0238">DNA-binding</keyword>
<evidence type="ECO:0000313" key="11">
    <source>
        <dbReference type="Proteomes" id="UP000652761"/>
    </source>
</evidence>
<dbReference type="CDD" id="cd00018">
    <property type="entry name" value="AP2"/>
    <property type="match status" value="2"/>
</dbReference>
<evidence type="ECO:0000256" key="2">
    <source>
        <dbReference type="ARBA" id="ARBA00023015"/>
    </source>
</evidence>
<protein>
    <recommendedName>
        <fullName evidence="9">AP2/ERF domain-containing protein</fullName>
    </recommendedName>
</protein>
<feature type="compositionally biased region" description="Low complexity" evidence="8">
    <location>
        <begin position="16"/>
        <end position="27"/>
    </location>
</feature>
<dbReference type="GO" id="GO:0003677">
    <property type="term" value="F:DNA binding"/>
    <property type="evidence" value="ECO:0007669"/>
    <property type="project" value="UniProtKB-KW"/>
</dbReference>
<feature type="non-terminal residue" evidence="10">
    <location>
        <position position="1"/>
    </location>
</feature>
<keyword evidence="4" id="KW-0010">Activator</keyword>
<feature type="domain" description="AP2/ERF" evidence="9">
    <location>
        <begin position="40"/>
        <end position="98"/>
    </location>
</feature>
<organism evidence="10 11">
    <name type="scientific">Colocasia esculenta</name>
    <name type="common">Wild taro</name>
    <name type="synonym">Arum esculentum</name>
    <dbReference type="NCBI Taxonomy" id="4460"/>
    <lineage>
        <taxon>Eukaryota</taxon>
        <taxon>Viridiplantae</taxon>
        <taxon>Streptophyta</taxon>
        <taxon>Embryophyta</taxon>
        <taxon>Tracheophyta</taxon>
        <taxon>Spermatophyta</taxon>
        <taxon>Magnoliopsida</taxon>
        <taxon>Liliopsida</taxon>
        <taxon>Araceae</taxon>
        <taxon>Aroideae</taxon>
        <taxon>Colocasieae</taxon>
        <taxon>Colocasia</taxon>
    </lineage>
</organism>
<dbReference type="InterPro" id="IPR036955">
    <property type="entry name" value="AP2/ERF_dom_sf"/>
</dbReference>
<feature type="compositionally biased region" description="Low complexity" evidence="8">
    <location>
        <begin position="430"/>
        <end position="443"/>
    </location>
</feature>
<feature type="domain" description="AP2/ERF" evidence="9">
    <location>
        <begin position="261"/>
        <end position="318"/>
    </location>
</feature>
<evidence type="ECO:0000256" key="4">
    <source>
        <dbReference type="ARBA" id="ARBA00023159"/>
    </source>
</evidence>
<evidence type="ECO:0000256" key="5">
    <source>
        <dbReference type="ARBA" id="ARBA00023163"/>
    </source>
</evidence>
<feature type="region of interest" description="Disordered" evidence="8">
    <location>
        <begin position="1"/>
        <end position="27"/>
    </location>
</feature>
<dbReference type="GO" id="GO:0003700">
    <property type="term" value="F:DNA-binding transcription factor activity"/>
    <property type="evidence" value="ECO:0007669"/>
    <property type="project" value="InterPro"/>
</dbReference>
<dbReference type="InterPro" id="IPR016177">
    <property type="entry name" value="DNA-bd_dom_sf"/>
</dbReference>